<evidence type="ECO:0000313" key="3">
    <source>
        <dbReference type="Proteomes" id="UP000574390"/>
    </source>
</evidence>
<organism evidence="2 3">
    <name type="scientific">Perkinsus olseni</name>
    <name type="common">Perkinsus atlanticus</name>
    <dbReference type="NCBI Taxonomy" id="32597"/>
    <lineage>
        <taxon>Eukaryota</taxon>
        <taxon>Sar</taxon>
        <taxon>Alveolata</taxon>
        <taxon>Perkinsozoa</taxon>
        <taxon>Perkinsea</taxon>
        <taxon>Perkinsida</taxon>
        <taxon>Perkinsidae</taxon>
        <taxon>Perkinsus</taxon>
    </lineage>
</organism>
<evidence type="ECO:0000313" key="2">
    <source>
        <dbReference type="EMBL" id="KAF4753136.1"/>
    </source>
</evidence>
<dbReference type="AlphaFoldDB" id="A0A7J6U8R7"/>
<proteinExistence type="predicted"/>
<feature type="non-terminal residue" evidence="2">
    <location>
        <position position="1"/>
    </location>
</feature>
<dbReference type="EMBL" id="JABANM010002102">
    <property type="protein sequence ID" value="KAF4753136.1"/>
    <property type="molecule type" value="Genomic_DNA"/>
</dbReference>
<feature type="region of interest" description="Disordered" evidence="1">
    <location>
        <begin position="110"/>
        <end position="147"/>
    </location>
</feature>
<feature type="non-terminal residue" evidence="2">
    <location>
        <position position="160"/>
    </location>
</feature>
<dbReference type="Proteomes" id="UP000574390">
    <property type="component" value="Unassembled WGS sequence"/>
</dbReference>
<gene>
    <name evidence="2" type="ORF">FOZ62_009777</name>
</gene>
<accession>A0A7J6U8R7</accession>
<reference evidence="2 3" key="1">
    <citation type="submission" date="2020-04" db="EMBL/GenBank/DDBJ databases">
        <title>Perkinsus olseni comparative genomics.</title>
        <authorList>
            <person name="Bogema D.R."/>
        </authorList>
    </citation>
    <scope>NUCLEOTIDE SEQUENCE [LARGE SCALE GENOMIC DNA]</scope>
    <source>
        <strain evidence="2">ATCC PRA-205</strain>
    </source>
</reference>
<comment type="caution">
    <text evidence="2">The sequence shown here is derived from an EMBL/GenBank/DDBJ whole genome shotgun (WGS) entry which is preliminary data.</text>
</comment>
<protein>
    <submittedName>
        <fullName evidence="2">Uncharacterized protein</fullName>
    </submittedName>
</protein>
<evidence type="ECO:0000256" key="1">
    <source>
        <dbReference type="SAM" id="MobiDB-lite"/>
    </source>
</evidence>
<name>A0A7J6U8R7_PEROL</name>
<sequence length="160" mass="17375">LPEDLNRQHPQLFTTQQCIDEAGMDVPELKVGLLIPCEVDMVVDMTVYERCVKDQSFAGHDNRRFLNAILRSALFMEGWSPSQKETGPAAVVPDEVGMGEVILEISGRALEPTEAGNGAKEAEVAAGGGDDDAVMTPRQEDKGPDIPSDAVVVVPYYEMK</sequence>